<organism evidence="1 2">
    <name type="scientific">Leptonychotes weddellii</name>
    <name type="common">Weddell seal</name>
    <name type="synonym">Otaria weddellii</name>
    <dbReference type="NCBI Taxonomy" id="9713"/>
    <lineage>
        <taxon>Eukaryota</taxon>
        <taxon>Metazoa</taxon>
        <taxon>Chordata</taxon>
        <taxon>Craniata</taxon>
        <taxon>Vertebrata</taxon>
        <taxon>Euteleostomi</taxon>
        <taxon>Mammalia</taxon>
        <taxon>Eutheria</taxon>
        <taxon>Laurasiatheria</taxon>
        <taxon>Carnivora</taxon>
        <taxon>Caniformia</taxon>
        <taxon>Pinnipedia</taxon>
        <taxon>Phocidae</taxon>
        <taxon>Monachinae</taxon>
        <taxon>Lobodontini</taxon>
        <taxon>Leptonychotes</taxon>
    </lineage>
</organism>
<dbReference type="GeneID" id="115943280"/>
<dbReference type="RefSeq" id="XP_030891478.1">
    <property type="nucleotide sequence ID" value="XM_031035618.1"/>
</dbReference>
<dbReference type="OrthoDB" id="9942861at2759"/>
<dbReference type="CTD" id="57147"/>
<dbReference type="KEGG" id="lww:115943280"/>
<gene>
    <name evidence="2" type="primary">SCYL3</name>
</gene>
<accession>A0A7F8RFI4</accession>
<dbReference type="PANTHER" id="PTHR12984">
    <property type="entry name" value="SCY1-RELATED S/T PROTEIN KINASE-LIKE"/>
    <property type="match status" value="1"/>
</dbReference>
<dbReference type="Proteomes" id="UP000245341">
    <property type="component" value="Unplaced"/>
</dbReference>
<dbReference type="InterPro" id="IPR051177">
    <property type="entry name" value="CIK-Related_Protein"/>
</dbReference>
<protein>
    <submittedName>
        <fullName evidence="2">Protein-associating with the carboxyl-terminal domain of ezrin</fullName>
    </submittedName>
</protein>
<evidence type="ECO:0000313" key="1">
    <source>
        <dbReference type="Proteomes" id="UP000245341"/>
    </source>
</evidence>
<keyword evidence="1" id="KW-1185">Reference proteome</keyword>
<dbReference type="FunFam" id="3.30.200.20:FF:000298">
    <property type="entry name" value="Protein-associating with the carboxyl-terminal domain of ezrin"/>
    <property type="match status" value="1"/>
</dbReference>
<evidence type="ECO:0000313" key="2">
    <source>
        <dbReference type="RefSeq" id="XP_030891478.1"/>
    </source>
</evidence>
<dbReference type="PANTHER" id="PTHR12984:SF15">
    <property type="entry name" value="PROTEIN-ASSOCIATING WITH THE CARBOXYL-TERMINAL DOMAIN OF EZRIN"/>
    <property type="match status" value="1"/>
</dbReference>
<sequence>MGSESSALKSYALKEPPFTLPSGLAVYPAVLQDGRCASVFVYKRENEDKVNKAAKHLKTLRHPCLLRFLSCTVEAAGIHLVTERVQPLEVALETLSSAEVCAGIYDILLALIFLHDRVSNPDTVCLTGLATDRRVDVCGSAFKVWEVQKS</sequence>
<dbReference type="InterPro" id="IPR011009">
    <property type="entry name" value="Kinase-like_dom_sf"/>
</dbReference>
<name>A0A7F8RFI4_LEPWE</name>
<proteinExistence type="predicted"/>
<dbReference type="SUPFAM" id="SSF56112">
    <property type="entry name" value="Protein kinase-like (PK-like)"/>
    <property type="match status" value="1"/>
</dbReference>
<reference evidence="2" key="1">
    <citation type="submission" date="2025-08" db="UniProtKB">
        <authorList>
            <consortium name="RefSeq"/>
        </authorList>
    </citation>
    <scope>IDENTIFICATION</scope>
    <source>
        <tissue evidence="2">Liver</tissue>
    </source>
</reference>
<dbReference type="AlphaFoldDB" id="A0A7F8RFI4"/>
<dbReference type="Gene3D" id="3.30.200.20">
    <property type="entry name" value="Phosphorylase Kinase, domain 1"/>
    <property type="match status" value="1"/>
</dbReference>